<dbReference type="PROSITE" id="PS50889">
    <property type="entry name" value="S4"/>
    <property type="match status" value="1"/>
</dbReference>
<protein>
    <recommendedName>
        <fullName evidence="7">Pseudouridine synthase</fullName>
        <ecNumber evidence="7">5.4.99.-</ecNumber>
    </recommendedName>
</protein>
<dbReference type="PATRIC" id="fig|520767.4.peg.1081"/>
<dbReference type="Proteomes" id="UP000075737">
    <property type="component" value="Unassembled WGS sequence"/>
</dbReference>
<dbReference type="SUPFAM" id="SSF55174">
    <property type="entry name" value="Alpha-L RNA-binding motif"/>
    <property type="match status" value="1"/>
</dbReference>
<dbReference type="Gene3D" id="3.10.290.10">
    <property type="entry name" value="RNA-binding S4 domain"/>
    <property type="match status" value="1"/>
</dbReference>
<comment type="function">
    <text evidence="7">Responsible for synthesis of pseudouridine from uracil.</text>
</comment>
<feature type="active site" evidence="5">
    <location>
        <position position="139"/>
    </location>
</feature>
<comment type="catalytic activity">
    <reaction evidence="1 7">
        <text>a uridine in RNA = a pseudouridine in RNA</text>
        <dbReference type="Rhea" id="RHEA:48348"/>
        <dbReference type="Rhea" id="RHEA-COMP:12068"/>
        <dbReference type="Rhea" id="RHEA-COMP:12069"/>
        <dbReference type="ChEBI" id="CHEBI:65314"/>
        <dbReference type="ChEBI" id="CHEBI:65315"/>
    </reaction>
</comment>
<dbReference type="SMART" id="SM00363">
    <property type="entry name" value="S4"/>
    <property type="match status" value="1"/>
</dbReference>
<dbReference type="GO" id="GO:0000455">
    <property type="term" value="P:enzyme-directed rRNA pseudouridine synthesis"/>
    <property type="evidence" value="ECO:0007669"/>
    <property type="project" value="TreeGrafter"/>
</dbReference>
<accession>A0A162MMT1</accession>
<dbReference type="NCBIfam" id="TIGR00005">
    <property type="entry name" value="rluA_subfam"/>
    <property type="match status" value="1"/>
</dbReference>
<keyword evidence="4 7" id="KW-0413">Isomerase</keyword>
<dbReference type="FunFam" id="3.30.2350.10:FF:000006">
    <property type="entry name" value="Pseudouridine synthase"/>
    <property type="match status" value="1"/>
</dbReference>
<evidence type="ECO:0000313" key="10">
    <source>
        <dbReference type="Proteomes" id="UP000075737"/>
    </source>
</evidence>
<evidence type="ECO:0000256" key="5">
    <source>
        <dbReference type="PIRSR" id="PIRSR606225-1"/>
    </source>
</evidence>
<keyword evidence="10" id="KW-1185">Reference proteome</keyword>
<dbReference type="Pfam" id="PF00849">
    <property type="entry name" value="PseudoU_synth_2"/>
    <property type="match status" value="1"/>
</dbReference>
<dbReference type="CDD" id="cd00165">
    <property type="entry name" value="S4"/>
    <property type="match status" value="1"/>
</dbReference>
<dbReference type="InterPro" id="IPR006224">
    <property type="entry name" value="PsdUridine_synth_RluA-like_CS"/>
</dbReference>
<dbReference type="InterPro" id="IPR020103">
    <property type="entry name" value="PsdUridine_synth_cat_dom_sf"/>
</dbReference>
<dbReference type="InterPro" id="IPR006145">
    <property type="entry name" value="PsdUridine_synth_RsuA/RluA"/>
</dbReference>
<dbReference type="InterPro" id="IPR006225">
    <property type="entry name" value="PsdUridine_synth_RluC/D"/>
</dbReference>
<evidence type="ECO:0000256" key="4">
    <source>
        <dbReference type="ARBA" id="ARBA00023235"/>
    </source>
</evidence>
<evidence type="ECO:0000256" key="3">
    <source>
        <dbReference type="ARBA" id="ARBA00022884"/>
    </source>
</evidence>
<dbReference type="EC" id="5.4.99.-" evidence="7"/>
<dbReference type="OrthoDB" id="9807829at2"/>
<dbReference type="EMBL" id="LOHZ01000025">
    <property type="protein sequence ID" value="KYO66738.1"/>
    <property type="molecule type" value="Genomic_DNA"/>
</dbReference>
<dbReference type="PROSITE" id="PS01129">
    <property type="entry name" value="PSI_RLU"/>
    <property type="match status" value="1"/>
</dbReference>
<organism evidence="9 10">
    <name type="scientific">Thermovenabulum gondwanense</name>
    <dbReference type="NCBI Taxonomy" id="520767"/>
    <lineage>
        <taxon>Bacteria</taxon>
        <taxon>Bacillati</taxon>
        <taxon>Bacillota</taxon>
        <taxon>Clostridia</taxon>
        <taxon>Thermosediminibacterales</taxon>
        <taxon>Thermosediminibacteraceae</taxon>
        <taxon>Thermovenabulum</taxon>
    </lineage>
</organism>
<dbReference type="AlphaFoldDB" id="A0A162MMT1"/>
<dbReference type="PANTHER" id="PTHR21600:SF44">
    <property type="entry name" value="RIBOSOMAL LARGE SUBUNIT PSEUDOURIDINE SYNTHASE D"/>
    <property type="match status" value="1"/>
</dbReference>
<comment type="caution">
    <text evidence="9">The sequence shown here is derived from an EMBL/GenBank/DDBJ whole genome shotgun (WGS) entry which is preliminary data.</text>
</comment>
<dbReference type="InterPro" id="IPR002942">
    <property type="entry name" value="S4_RNA-bd"/>
</dbReference>
<dbReference type="GO" id="GO:0003723">
    <property type="term" value="F:RNA binding"/>
    <property type="evidence" value="ECO:0007669"/>
    <property type="project" value="UniProtKB-KW"/>
</dbReference>
<evidence type="ECO:0000256" key="2">
    <source>
        <dbReference type="ARBA" id="ARBA00010876"/>
    </source>
</evidence>
<dbReference type="InterPro" id="IPR036986">
    <property type="entry name" value="S4_RNA-bd_sf"/>
</dbReference>
<name>A0A162MMT1_9FIRM</name>
<dbReference type="Pfam" id="PF01479">
    <property type="entry name" value="S4"/>
    <property type="match status" value="1"/>
</dbReference>
<reference evidence="9 10" key="1">
    <citation type="submission" date="2015-12" db="EMBL/GenBank/DDBJ databases">
        <title>Draft genome of Thermovenabulum gondwanense isolated from a red thermophilic microbial mat colonisisng an outflow channel of a bore well.</title>
        <authorList>
            <person name="Patel B.K."/>
        </authorList>
    </citation>
    <scope>NUCLEOTIDE SEQUENCE [LARGE SCALE GENOMIC DNA]</scope>
    <source>
        <strain evidence="9 10">R270</strain>
    </source>
</reference>
<evidence type="ECO:0000256" key="1">
    <source>
        <dbReference type="ARBA" id="ARBA00000073"/>
    </source>
</evidence>
<gene>
    <name evidence="9" type="primary">rluD</name>
    <name evidence="9" type="ORF">ATZ99_09830</name>
</gene>
<dbReference type="Gene3D" id="3.30.2350.10">
    <property type="entry name" value="Pseudouridine synthase"/>
    <property type="match status" value="1"/>
</dbReference>
<dbReference type="PANTHER" id="PTHR21600">
    <property type="entry name" value="MITOCHONDRIAL RNA PSEUDOURIDINE SYNTHASE"/>
    <property type="match status" value="1"/>
</dbReference>
<dbReference type="SUPFAM" id="SSF55120">
    <property type="entry name" value="Pseudouridine synthase"/>
    <property type="match status" value="1"/>
</dbReference>
<dbReference type="CDD" id="cd02869">
    <property type="entry name" value="PseudoU_synth_RluA_like"/>
    <property type="match status" value="1"/>
</dbReference>
<sequence length="320" mass="36381">MNKYFEFVVDKEDVKKRLDLFITEKIDDISRSYIQKGIEEGWIKVNGKISKANYKVKSGDLIVAEIPEPKKYSIDPEPIPLNIIYEDSDIVVINKPRGMVVYPAPGNYSGTLVNALLYHTKDLSGINGLIRPGIVHRLDKDTSGVMVVAKNDRAHRNLVMQFKEKKVRKTYLALVFGVISEEKATIDTPIGRHPLKRTEMAVVENGKRAVTHFKVLERFKNFTLIEVNLETGRTHQIRVHMSFIGHPVVGDPLYSKKKNPFNIKGQALHSYKLGFWHPSTQKFVSFEAPLPEDIKQILDFLRKECGHAGKSKDYGPEING</sequence>
<evidence type="ECO:0000256" key="7">
    <source>
        <dbReference type="RuleBase" id="RU362028"/>
    </source>
</evidence>
<evidence type="ECO:0000256" key="6">
    <source>
        <dbReference type="PROSITE-ProRule" id="PRU00182"/>
    </source>
</evidence>
<evidence type="ECO:0000259" key="8">
    <source>
        <dbReference type="SMART" id="SM00363"/>
    </source>
</evidence>
<feature type="domain" description="RNA-binding S4" evidence="8">
    <location>
        <begin position="16"/>
        <end position="74"/>
    </location>
</feature>
<dbReference type="GO" id="GO:0120159">
    <property type="term" value="F:rRNA pseudouridine synthase activity"/>
    <property type="evidence" value="ECO:0007669"/>
    <property type="project" value="UniProtKB-ARBA"/>
</dbReference>
<proteinExistence type="inferred from homology"/>
<dbReference type="STRING" id="520767.ATZ99_09830"/>
<dbReference type="RefSeq" id="WP_068748120.1">
    <property type="nucleotide sequence ID" value="NZ_LOHZ01000025.1"/>
</dbReference>
<comment type="similarity">
    <text evidence="2 7">Belongs to the pseudouridine synthase RluA family.</text>
</comment>
<evidence type="ECO:0000313" key="9">
    <source>
        <dbReference type="EMBL" id="KYO66738.1"/>
    </source>
</evidence>
<keyword evidence="3 6" id="KW-0694">RNA-binding</keyword>
<dbReference type="InterPro" id="IPR050188">
    <property type="entry name" value="RluA_PseudoU_synthase"/>
</dbReference>